<gene>
    <name evidence="1" type="ORF">CC1G_13789</name>
</gene>
<accession>D6RK96</accession>
<comment type="caution">
    <text evidence="1">The sequence shown here is derived from an EMBL/GenBank/DDBJ whole genome shotgun (WGS) entry which is preliminary data.</text>
</comment>
<dbReference type="RefSeq" id="XP_002912257.1">
    <property type="nucleotide sequence ID" value="XM_002912211.1"/>
</dbReference>
<dbReference type="VEuPathDB" id="FungiDB:CC1G_13789"/>
<dbReference type="HOGENOM" id="CLU_2399581_0_0_1"/>
<dbReference type="Proteomes" id="UP000001861">
    <property type="component" value="Unassembled WGS sequence"/>
</dbReference>
<evidence type="ECO:0000313" key="2">
    <source>
        <dbReference type="Proteomes" id="UP000001861"/>
    </source>
</evidence>
<proteinExistence type="predicted"/>
<organism evidence="1 2">
    <name type="scientific">Coprinopsis cinerea (strain Okayama-7 / 130 / ATCC MYA-4618 / FGSC 9003)</name>
    <name type="common">Inky cap fungus</name>
    <name type="synonym">Hormographiella aspergillata</name>
    <dbReference type="NCBI Taxonomy" id="240176"/>
    <lineage>
        <taxon>Eukaryota</taxon>
        <taxon>Fungi</taxon>
        <taxon>Dikarya</taxon>
        <taxon>Basidiomycota</taxon>
        <taxon>Agaricomycotina</taxon>
        <taxon>Agaricomycetes</taxon>
        <taxon>Agaricomycetidae</taxon>
        <taxon>Agaricales</taxon>
        <taxon>Agaricineae</taxon>
        <taxon>Psathyrellaceae</taxon>
        <taxon>Coprinopsis</taxon>
    </lineage>
</organism>
<dbReference type="GeneID" id="6007157"/>
<protein>
    <submittedName>
        <fullName evidence="1">Uncharacterized protein</fullName>
    </submittedName>
</protein>
<sequence length="93" mass="10266">MARATCNLTSIVRQLKARQRAHLTSMPSSNVPLFIDQLASEVLALVIQESILAMLKIALEEGDQIDTELEQEAVDERTLRQGEVEGSYSHTGV</sequence>
<keyword evidence="2" id="KW-1185">Reference proteome</keyword>
<reference evidence="1 2" key="1">
    <citation type="journal article" date="2010" name="Proc. Natl. Acad. Sci. U.S.A.">
        <title>Insights into evolution of multicellular fungi from the assembled chromosomes of the mushroom Coprinopsis cinerea (Coprinus cinereus).</title>
        <authorList>
            <person name="Stajich J.E."/>
            <person name="Wilke S.K."/>
            <person name="Ahren D."/>
            <person name="Au C.H."/>
            <person name="Birren B.W."/>
            <person name="Borodovsky M."/>
            <person name="Burns C."/>
            <person name="Canback B."/>
            <person name="Casselton L.A."/>
            <person name="Cheng C.K."/>
            <person name="Deng J."/>
            <person name="Dietrich F.S."/>
            <person name="Fargo D.C."/>
            <person name="Farman M.L."/>
            <person name="Gathman A.C."/>
            <person name="Goldberg J."/>
            <person name="Guigo R."/>
            <person name="Hoegger P.J."/>
            <person name="Hooker J.B."/>
            <person name="Huggins A."/>
            <person name="James T.Y."/>
            <person name="Kamada T."/>
            <person name="Kilaru S."/>
            <person name="Kodira C."/>
            <person name="Kues U."/>
            <person name="Kupfer D."/>
            <person name="Kwan H.S."/>
            <person name="Lomsadze A."/>
            <person name="Li W."/>
            <person name="Lilly W.W."/>
            <person name="Ma L.J."/>
            <person name="Mackey A.J."/>
            <person name="Manning G."/>
            <person name="Martin F."/>
            <person name="Muraguchi H."/>
            <person name="Natvig D.O."/>
            <person name="Palmerini H."/>
            <person name="Ramesh M.A."/>
            <person name="Rehmeyer C.J."/>
            <person name="Roe B.A."/>
            <person name="Shenoy N."/>
            <person name="Stanke M."/>
            <person name="Ter-Hovhannisyan V."/>
            <person name="Tunlid A."/>
            <person name="Velagapudi R."/>
            <person name="Vision T.J."/>
            <person name="Zeng Q."/>
            <person name="Zolan M.E."/>
            <person name="Pukkila P.J."/>
        </authorList>
    </citation>
    <scope>NUCLEOTIDE SEQUENCE [LARGE SCALE GENOMIC DNA]</scope>
    <source>
        <strain evidence="2">Okayama-7 / 130 / ATCC MYA-4618 / FGSC 9003</strain>
    </source>
</reference>
<dbReference type="InParanoid" id="D6RK96"/>
<evidence type="ECO:0000313" key="1">
    <source>
        <dbReference type="EMBL" id="EFI28763.1"/>
    </source>
</evidence>
<dbReference type="AlphaFoldDB" id="D6RK96"/>
<dbReference type="KEGG" id="cci:CC1G_13789"/>
<dbReference type="EMBL" id="AACS02000001">
    <property type="protein sequence ID" value="EFI28763.1"/>
    <property type="molecule type" value="Genomic_DNA"/>
</dbReference>
<name>D6RK96_COPC7</name>